<dbReference type="Pfam" id="PF11755">
    <property type="entry name" value="DUF3311"/>
    <property type="match status" value="1"/>
</dbReference>
<dbReference type="InterPro" id="IPR021741">
    <property type="entry name" value="DUF3311"/>
</dbReference>
<evidence type="ECO:0000256" key="1">
    <source>
        <dbReference type="SAM" id="Phobius"/>
    </source>
</evidence>
<keyword evidence="3" id="KW-1185">Reference proteome</keyword>
<name>A0ABT1AL93_9RALS</name>
<gene>
    <name evidence="2" type="ORF">NG900_12940</name>
</gene>
<reference evidence="2" key="2">
    <citation type="journal article" date="2023" name="Front. Microbiol.">
        <title>Ralstonia chuxiongensis sp. nov., Ralstonia mojiangensis sp. nov., and Ralstonia soli sp. nov., isolated from tobacco fields, are three novel species in the family Burkholderiaceae.</title>
        <authorList>
            <person name="Lu C.H."/>
            <person name="Zhang Y.Y."/>
            <person name="Jiang N."/>
            <person name="Chen W."/>
            <person name="Shao X."/>
            <person name="Zhao Z.M."/>
            <person name="Lu W.L."/>
            <person name="Hu X."/>
            <person name="Xi Y.X."/>
            <person name="Zou S.Y."/>
            <person name="Wei Q.J."/>
            <person name="Lin Z.L."/>
            <person name="Gong L."/>
            <person name="Gai X.T."/>
            <person name="Zhang L.Q."/>
            <person name="Li J.Y."/>
            <person name="Jin Y."/>
            <person name="Xia Z.Y."/>
        </authorList>
    </citation>
    <scope>NUCLEOTIDE SEQUENCE</scope>
    <source>
        <strain evidence="2">21MJYT02-11</strain>
    </source>
</reference>
<accession>A0ABT1AL93</accession>
<dbReference type="RefSeq" id="WP_252680786.1">
    <property type="nucleotide sequence ID" value="NZ_JAMXHT010000004.1"/>
</dbReference>
<keyword evidence="1" id="KW-0472">Membrane</keyword>
<keyword evidence="1" id="KW-0812">Transmembrane</keyword>
<dbReference type="EMBL" id="JAMXHT010000004">
    <property type="protein sequence ID" value="MCO5399101.1"/>
    <property type="molecule type" value="Genomic_DNA"/>
</dbReference>
<evidence type="ECO:0000313" key="3">
    <source>
        <dbReference type="Proteomes" id="UP001162811"/>
    </source>
</evidence>
<reference evidence="2" key="1">
    <citation type="submission" date="2022-06" db="EMBL/GenBank/DDBJ databases">
        <authorList>
            <person name="Lu C.-H."/>
        </authorList>
    </citation>
    <scope>NUCLEOTIDE SEQUENCE</scope>
    <source>
        <strain evidence="2">21MJYT02-11</strain>
    </source>
</reference>
<dbReference type="Proteomes" id="UP001162811">
    <property type="component" value="Unassembled WGS sequence"/>
</dbReference>
<sequence>MKLSHLLAALPLAAIYSGGLIAEHVHALVLGIPFLLAWNALWAILTSVIMAVMFHHDGSSIEPEEQA</sequence>
<organism evidence="2 3">
    <name type="scientific">Ralstonia soli</name>
    <dbReference type="NCBI Taxonomy" id="2953896"/>
    <lineage>
        <taxon>Bacteria</taxon>
        <taxon>Pseudomonadati</taxon>
        <taxon>Pseudomonadota</taxon>
        <taxon>Betaproteobacteria</taxon>
        <taxon>Burkholderiales</taxon>
        <taxon>Burkholderiaceae</taxon>
        <taxon>Ralstonia</taxon>
    </lineage>
</organism>
<protein>
    <submittedName>
        <fullName evidence="2">DUF3311 domain-containing protein</fullName>
    </submittedName>
</protein>
<evidence type="ECO:0000313" key="2">
    <source>
        <dbReference type="EMBL" id="MCO5399101.1"/>
    </source>
</evidence>
<feature type="transmembrane region" description="Helical" evidence="1">
    <location>
        <begin position="32"/>
        <end position="54"/>
    </location>
</feature>
<comment type="caution">
    <text evidence="2">The sequence shown here is derived from an EMBL/GenBank/DDBJ whole genome shotgun (WGS) entry which is preliminary data.</text>
</comment>
<keyword evidence="1" id="KW-1133">Transmembrane helix</keyword>
<proteinExistence type="predicted"/>